<comment type="caution">
    <text evidence="13">The sequence shown here is derived from an EMBL/GenBank/DDBJ whole genome shotgun (WGS) entry which is preliminary data.</text>
</comment>
<keyword evidence="4 11" id="KW-0964">Secreted</keyword>
<evidence type="ECO:0000256" key="6">
    <source>
        <dbReference type="ARBA" id="ARBA00023157"/>
    </source>
</evidence>
<feature type="binding site" evidence="8">
    <location>
        <position position="113"/>
    </location>
    <ligand>
        <name>oxalate</name>
        <dbReference type="ChEBI" id="CHEBI:30623"/>
    </ligand>
</feature>
<dbReference type="PRINTS" id="PR00325">
    <property type="entry name" value="GERMIN"/>
</dbReference>
<evidence type="ECO:0000256" key="1">
    <source>
        <dbReference type="ARBA" id="ARBA00004271"/>
    </source>
</evidence>
<dbReference type="SMART" id="SM00835">
    <property type="entry name" value="Cupin_1"/>
    <property type="match status" value="1"/>
</dbReference>
<feature type="binding site" evidence="9">
    <location>
        <position position="118"/>
    </location>
    <ligand>
        <name>Mn(2+)</name>
        <dbReference type="ChEBI" id="CHEBI:29035"/>
    </ligand>
</feature>
<feature type="chain" id="PRO_5023157388" description="Germin-like protein" evidence="11">
    <location>
        <begin position="24"/>
        <end position="219"/>
    </location>
</feature>
<accession>A0A5A7NZW6</accession>
<dbReference type="EMBL" id="BKCP01000558">
    <property type="protein sequence ID" value="GER25927.1"/>
    <property type="molecule type" value="Genomic_DNA"/>
</dbReference>
<gene>
    <name evidence="13" type="ORF">STAS_01548</name>
</gene>
<evidence type="ECO:0000313" key="13">
    <source>
        <dbReference type="EMBL" id="GER25927.1"/>
    </source>
</evidence>
<reference evidence="14" key="1">
    <citation type="journal article" date="2019" name="Curr. Biol.">
        <title>Genome Sequence of Striga asiatica Provides Insight into the Evolution of Plant Parasitism.</title>
        <authorList>
            <person name="Yoshida S."/>
            <person name="Kim S."/>
            <person name="Wafula E.K."/>
            <person name="Tanskanen J."/>
            <person name="Kim Y.M."/>
            <person name="Honaas L."/>
            <person name="Yang Z."/>
            <person name="Spallek T."/>
            <person name="Conn C.E."/>
            <person name="Ichihashi Y."/>
            <person name="Cheong K."/>
            <person name="Cui S."/>
            <person name="Der J.P."/>
            <person name="Gundlach H."/>
            <person name="Jiao Y."/>
            <person name="Hori C."/>
            <person name="Ishida J.K."/>
            <person name="Kasahara H."/>
            <person name="Kiba T."/>
            <person name="Kim M.S."/>
            <person name="Koo N."/>
            <person name="Laohavisit A."/>
            <person name="Lee Y.H."/>
            <person name="Lumba S."/>
            <person name="McCourt P."/>
            <person name="Mortimer J.C."/>
            <person name="Mutuku J.M."/>
            <person name="Nomura T."/>
            <person name="Sasaki-Sekimoto Y."/>
            <person name="Seto Y."/>
            <person name="Wang Y."/>
            <person name="Wakatake T."/>
            <person name="Sakakibara H."/>
            <person name="Demura T."/>
            <person name="Yamaguchi S."/>
            <person name="Yoneyama K."/>
            <person name="Manabe R.I."/>
            <person name="Nelson D.C."/>
            <person name="Schulman A.H."/>
            <person name="Timko M.P."/>
            <person name="dePamphilis C.W."/>
            <person name="Choi D."/>
            <person name="Shirasu K."/>
        </authorList>
    </citation>
    <scope>NUCLEOTIDE SEQUENCE [LARGE SCALE GENOMIC DNA]</scope>
    <source>
        <strain evidence="14">cv. UVA1</strain>
    </source>
</reference>
<dbReference type="Gene3D" id="2.60.120.10">
    <property type="entry name" value="Jelly Rolls"/>
    <property type="match status" value="1"/>
</dbReference>
<dbReference type="OrthoDB" id="1921208at2759"/>
<dbReference type="Pfam" id="PF00190">
    <property type="entry name" value="Cupin_1"/>
    <property type="match status" value="1"/>
</dbReference>
<evidence type="ECO:0000256" key="11">
    <source>
        <dbReference type="RuleBase" id="RU366015"/>
    </source>
</evidence>
<proteinExistence type="inferred from homology"/>
<keyword evidence="11" id="KW-0732">Signal</keyword>
<keyword evidence="3 11" id="KW-0052">Apoplast</keyword>
<evidence type="ECO:0000256" key="10">
    <source>
        <dbReference type="PIRSR" id="PIRSR601929-3"/>
    </source>
</evidence>
<dbReference type="CDD" id="cd02241">
    <property type="entry name" value="cupin_OxOx"/>
    <property type="match status" value="1"/>
</dbReference>
<evidence type="ECO:0000313" key="14">
    <source>
        <dbReference type="Proteomes" id="UP000325081"/>
    </source>
</evidence>
<comment type="similarity">
    <text evidence="2 11">Belongs to the germin family.</text>
</comment>
<name>A0A5A7NZW6_STRAF</name>
<evidence type="ECO:0000256" key="5">
    <source>
        <dbReference type="ARBA" id="ARBA00022723"/>
    </source>
</evidence>
<dbReference type="InterPro" id="IPR001929">
    <property type="entry name" value="Germin"/>
</dbReference>
<dbReference type="GO" id="GO:0030145">
    <property type="term" value="F:manganese ion binding"/>
    <property type="evidence" value="ECO:0007669"/>
    <property type="project" value="UniProtKB-UniRule"/>
</dbReference>
<feature type="disulfide bond" evidence="10">
    <location>
        <begin position="33"/>
        <end position="49"/>
    </location>
</feature>
<organism evidence="13 14">
    <name type="scientific">Striga asiatica</name>
    <name type="common">Asiatic witchweed</name>
    <name type="synonym">Buchnera asiatica</name>
    <dbReference type="NCBI Taxonomy" id="4170"/>
    <lineage>
        <taxon>Eukaryota</taxon>
        <taxon>Viridiplantae</taxon>
        <taxon>Streptophyta</taxon>
        <taxon>Embryophyta</taxon>
        <taxon>Tracheophyta</taxon>
        <taxon>Spermatophyta</taxon>
        <taxon>Magnoliopsida</taxon>
        <taxon>eudicotyledons</taxon>
        <taxon>Gunneridae</taxon>
        <taxon>Pentapetalae</taxon>
        <taxon>asterids</taxon>
        <taxon>lamiids</taxon>
        <taxon>Lamiales</taxon>
        <taxon>Orobanchaceae</taxon>
        <taxon>Buchnereae</taxon>
        <taxon>Striga</taxon>
    </lineage>
</organism>
<keyword evidence="5 8" id="KW-0479">Metal-binding</keyword>
<comment type="subcellular location">
    <subcellularLocation>
        <location evidence="1 11">Secreted</location>
        <location evidence="1 11">Extracellular space</location>
        <location evidence="1 11">Apoplast</location>
    </subcellularLocation>
</comment>
<keyword evidence="14" id="KW-1185">Reference proteome</keyword>
<keyword evidence="7 8" id="KW-0464">Manganese</keyword>
<evidence type="ECO:0000259" key="12">
    <source>
        <dbReference type="SMART" id="SM00835"/>
    </source>
</evidence>
<dbReference type="AlphaFoldDB" id="A0A5A7NZW6"/>
<dbReference type="InterPro" id="IPR014710">
    <property type="entry name" value="RmlC-like_jellyroll"/>
</dbReference>
<feature type="binding site" evidence="8">
    <location>
        <position position="118"/>
    </location>
    <ligand>
        <name>oxalate</name>
        <dbReference type="ChEBI" id="CHEBI:30623"/>
    </ligand>
</feature>
<dbReference type="InterPro" id="IPR011051">
    <property type="entry name" value="RmlC_Cupin_sf"/>
</dbReference>
<evidence type="ECO:0000256" key="7">
    <source>
        <dbReference type="ARBA" id="ARBA00023211"/>
    </source>
</evidence>
<protein>
    <recommendedName>
        <fullName evidence="11">Germin-like protein</fullName>
    </recommendedName>
</protein>
<evidence type="ECO:0000256" key="9">
    <source>
        <dbReference type="PIRSR" id="PIRSR601929-2"/>
    </source>
</evidence>
<evidence type="ECO:0000256" key="4">
    <source>
        <dbReference type="ARBA" id="ARBA00022525"/>
    </source>
</evidence>
<dbReference type="Proteomes" id="UP000325081">
    <property type="component" value="Unassembled WGS sequence"/>
</dbReference>
<sequence length="219" mass="23827">MASNILFFTMLTIILNFIFISHGFDPRPLHDFCVADTKSSVRLGSGFPCKDPTLVKSEDFLLRGLHLPGNTSNPLRAALTPVSVATLPGLNTLGLALARLDLAPQGFIPPHYHPRATEAITVLEGTLEVGFVSSAPSYVHYSKNLVKGDVYIIPVGLLHYFRNVGQNNTVLLAVVNSQNAGIVTFTNGIFAAKPPIDSEYMGKAYQLDEKTIQRLQASF</sequence>
<evidence type="ECO:0000256" key="3">
    <source>
        <dbReference type="ARBA" id="ARBA00022523"/>
    </source>
</evidence>
<dbReference type="PANTHER" id="PTHR31238">
    <property type="entry name" value="GERMIN-LIKE PROTEIN SUBFAMILY 3 MEMBER 3"/>
    <property type="match status" value="1"/>
</dbReference>
<dbReference type="GO" id="GO:0048046">
    <property type="term" value="C:apoplast"/>
    <property type="evidence" value="ECO:0007669"/>
    <property type="project" value="UniProtKB-SubCell"/>
</dbReference>
<feature type="binding site" evidence="9">
    <location>
        <position position="113"/>
    </location>
    <ligand>
        <name>Mn(2+)</name>
        <dbReference type="ChEBI" id="CHEBI:29035"/>
    </ligand>
</feature>
<dbReference type="SUPFAM" id="SSF51182">
    <property type="entry name" value="RmlC-like cupins"/>
    <property type="match status" value="1"/>
</dbReference>
<feature type="signal peptide" evidence="11">
    <location>
        <begin position="1"/>
        <end position="23"/>
    </location>
</feature>
<dbReference type="FunFam" id="2.60.120.10:FF:000005">
    <property type="entry name" value="Germin-like protein subfamily 1 member 8"/>
    <property type="match status" value="1"/>
</dbReference>
<keyword evidence="6 10" id="KW-1015">Disulfide bond</keyword>
<evidence type="ECO:0000256" key="8">
    <source>
        <dbReference type="PIRSR" id="PIRSR601929-1"/>
    </source>
</evidence>
<feature type="domain" description="Cupin type-1" evidence="12">
    <location>
        <begin position="63"/>
        <end position="213"/>
    </location>
</feature>
<feature type="binding site" evidence="9">
    <location>
        <position position="111"/>
    </location>
    <ligand>
        <name>Mn(2+)</name>
        <dbReference type="ChEBI" id="CHEBI:29035"/>
    </ligand>
</feature>
<dbReference type="InterPro" id="IPR006045">
    <property type="entry name" value="Cupin_1"/>
</dbReference>
<feature type="binding site" evidence="9">
    <location>
        <position position="159"/>
    </location>
    <ligand>
        <name>Mn(2+)</name>
        <dbReference type="ChEBI" id="CHEBI:29035"/>
    </ligand>
</feature>
<evidence type="ECO:0000256" key="2">
    <source>
        <dbReference type="ARBA" id="ARBA00007456"/>
    </source>
</evidence>